<reference evidence="9 10" key="1">
    <citation type="submission" date="2021-07" db="EMBL/GenBank/DDBJ databases">
        <title>The Aristolochia fimbriata genome: insights into angiosperm evolution, floral development and chemical biosynthesis.</title>
        <authorList>
            <person name="Jiao Y."/>
        </authorList>
    </citation>
    <scope>NUCLEOTIDE SEQUENCE [LARGE SCALE GENOMIC DNA]</scope>
    <source>
        <strain evidence="9">IBCAS-2021</strain>
        <tissue evidence="9">Leaf</tissue>
    </source>
</reference>
<evidence type="ECO:0000256" key="5">
    <source>
        <dbReference type="ARBA" id="ARBA00023136"/>
    </source>
</evidence>
<evidence type="ECO:0000256" key="4">
    <source>
        <dbReference type="ARBA" id="ARBA00022989"/>
    </source>
</evidence>
<keyword evidence="10" id="KW-1185">Reference proteome</keyword>
<evidence type="ECO:0000256" key="1">
    <source>
        <dbReference type="ARBA" id="ARBA00004477"/>
    </source>
</evidence>
<feature type="region of interest" description="Disordered" evidence="7">
    <location>
        <begin position="1"/>
        <end position="24"/>
    </location>
</feature>
<feature type="transmembrane region" description="Helical" evidence="6">
    <location>
        <begin position="69"/>
        <end position="88"/>
    </location>
</feature>
<dbReference type="PROSITE" id="PS50845">
    <property type="entry name" value="RETICULON"/>
    <property type="match status" value="1"/>
</dbReference>
<evidence type="ECO:0000256" key="7">
    <source>
        <dbReference type="SAM" id="MobiDB-lite"/>
    </source>
</evidence>
<protein>
    <recommendedName>
        <fullName evidence="6">Reticulon-like protein</fullName>
    </recommendedName>
</protein>
<evidence type="ECO:0000256" key="3">
    <source>
        <dbReference type="ARBA" id="ARBA00022824"/>
    </source>
</evidence>
<dbReference type="PANTHER" id="PTHR10994">
    <property type="entry name" value="RETICULON"/>
    <property type="match status" value="1"/>
</dbReference>
<accession>A0AAV7DWH3</accession>
<evidence type="ECO:0000313" key="10">
    <source>
        <dbReference type="Proteomes" id="UP000825729"/>
    </source>
</evidence>
<keyword evidence="3 6" id="KW-0256">Endoplasmic reticulum</keyword>
<dbReference type="Proteomes" id="UP000825729">
    <property type="component" value="Unassembled WGS sequence"/>
</dbReference>
<dbReference type="EMBL" id="JAINDJ010000008">
    <property type="protein sequence ID" value="KAG9440350.1"/>
    <property type="molecule type" value="Genomic_DNA"/>
</dbReference>
<sequence length="229" mass="25705">MGEDLDRADAPDDAPSEEMVSPPRRSVHQYLGGGAVADMLLWKRPTVSFFFLCCVSSIWYMFERAGYSLLSLVANVILSLVAILFFWAKSATLLNRPLPPLPNLEVSEESIEKVTFMARSWINSVLAIGHDISVGRNVQLFFEVVVGLWLVSFIGSYFSFLSLIYAGVVLALSIPVLYDKYQYLQDPYIVNQAKEDRIMIGFVHDLMPSTEIQGHCVLACRLPTIHFSC</sequence>
<comment type="subcellular location">
    <subcellularLocation>
        <location evidence="1 6">Endoplasmic reticulum membrane</location>
        <topology evidence="1 6">Multi-pass membrane protein</topology>
    </subcellularLocation>
</comment>
<dbReference type="InterPro" id="IPR045064">
    <property type="entry name" value="Reticulon-like"/>
</dbReference>
<keyword evidence="2 6" id="KW-0812">Transmembrane</keyword>
<evidence type="ECO:0000256" key="2">
    <source>
        <dbReference type="ARBA" id="ARBA00022692"/>
    </source>
</evidence>
<proteinExistence type="predicted"/>
<dbReference type="Pfam" id="PF02453">
    <property type="entry name" value="Reticulon"/>
    <property type="match status" value="1"/>
</dbReference>
<dbReference type="AlphaFoldDB" id="A0AAV7DWH3"/>
<keyword evidence="4 6" id="KW-1133">Transmembrane helix</keyword>
<feature type="domain" description="Reticulon" evidence="8">
    <location>
        <begin position="36"/>
        <end position="195"/>
    </location>
</feature>
<name>A0AAV7DWH3_ARIFI</name>
<dbReference type="GO" id="GO:0005789">
    <property type="term" value="C:endoplasmic reticulum membrane"/>
    <property type="evidence" value="ECO:0007669"/>
    <property type="project" value="UniProtKB-SubCell"/>
</dbReference>
<comment type="caution">
    <text evidence="9">The sequence shown here is derived from an EMBL/GenBank/DDBJ whole genome shotgun (WGS) entry which is preliminary data.</text>
</comment>
<evidence type="ECO:0000259" key="8">
    <source>
        <dbReference type="PROSITE" id="PS50845"/>
    </source>
</evidence>
<dbReference type="PANTHER" id="PTHR10994:SF154">
    <property type="entry name" value="RETICULON-LIKE PROTEIN B11"/>
    <property type="match status" value="1"/>
</dbReference>
<evidence type="ECO:0000256" key="6">
    <source>
        <dbReference type="RuleBase" id="RU363132"/>
    </source>
</evidence>
<evidence type="ECO:0000313" key="9">
    <source>
        <dbReference type="EMBL" id="KAG9440350.1"/>
    </source>
</evidence>
<feature type="transmembrane region" description="Helical" evidence="6">
    <location>
        <begin position="46"/>
        <end position="62"/>
    </location>
</feature>
<feature type="transmembrane region" description="Helical" evidence="6">
    <location>
        <begin position="146"/>
        <end position="172"/>
    </location>
</feature>
<dbReference type="InterPro" id="IPR003388">
    <property type="entry name" value="Reticulon"/>
</dbReference>
<keyword evidence="5 6" id="KW-0472">Membrane</keyword>
<feature type="compositionally biased region" description="Basic and acidic residues" evidence="7">
    <location>
        <begin position="1"/>
        <end position="10"/>
    </location>
</feature>
<dbReference type="GO" id="GO:0009617">
    <property type="term" value="P:response to bacterium"/>
    <property type="evidence" value="ECO:0007669"/>
    <property type="project" value="InterPro"/>
</dbReference>
<organism evidence="9 10">
    <name type="scientific">Aristolochia fimbriata</name>
    <name type="common">White veined hardy Dutchman's pipe vine</name>
    <dbReference type="NCBI Taxonomy" id="158543"/>
    <lineage>
        <taxon>Eukaryota</taxon>
        <taxon>Viridiplantae</taxon>
        <taxon>Streptophyta</taxon>
        <taxon>Embryophyta</taxon>
        <taxon>Tracheophyta</taxon>
        <taxon>Spermatophyta</taxon>
        <taxon>Magnoliopsida</taxon>
        <taxon>Magnoliidae</taxon>
        <taxon>Piperales</taxon>
        <taxon>Aristolochiaceae</taxon>
        <taxon>Aristolochia</taxon>
    </lineage>
</organism>
<gene>
    <name evidence="9" type="ORF">H6P81_020515</name>
</gene>